<gene>
    <name evidence="2" type="ORF">EG849_15440</name>
</gene>
<organism evidence="2 3">
    <name type="scientific">Flavobacterium macacae</name>
    <dbReference type="NCBI Taxonomy" id="2488993"/>
    <lineage>
        <taxon>Bacteria</taxon>
        <taxon>Pseudomonadati</taxon>
        <taxon>Bacteroidota</taxon>
        <taxon>Flavobacteriia</taxon>
        <taxon>Flavobacteriales</taxon>
        <taxon>Flavobacteriaceae</taxon>
        <taxon>Flavobacterium</taxon>
    </lineage>
</organism>
<dbReference type="InterPro" id="IPR050708">
    <property type="entry name" value="T6SS_VgrG/RHS"/>
</dbReference>
<keyword evidence="3" id="KW-1185">Reference proteome</keyword>
<accession>A0A3P3W0A6</accession>
<feature type="non-terminal residue" evidence="2">
    <location>
        <position position="1"/>
    </location>
</feature>
<sequence>KHKGYNEGQLVDNTYKYKYNGKEFQDELGLNMYDYGARNYDPAIGRWMNIDPLSEQMRKYSPYVYAFDNPLRFVDPDGMKPSDIIVLNNPKGAGGYGHMAMLVGSDKTGWTFISKEGRNKEAAYSNELTGGPALKPLIKEFKTVDAFRDAQKEDSNLGGYTQDVRFKTTEKQDEAAKAATEESAGSWYSAACSNCGDAVSDGLEAAGLDPGYNETSTAAQIFGIPSKTLDPRPNERFKEIEDNNKDKIIPTDSVKRQ</sequence>
<name>A0A3P3W0A6_9FLAO</name>
<evidence type="ECO:0000256" key="1">
    <source>
        <dbReference type="SAM" id="MobiDB-lite"/>
    </source>
</evidence>
<dbReference type="Proteomes" id="UP000271937">
    <property type="component" value="Unassembled WGS sequence"/>
</dbReference>
<dbReference type="EMBL" id="RQVR01000048">
    <property type="protein sequence ID" value="RRJ87119.1"/>
    <property type="molecule type" value="Genomic_DNA"/>
</dbReference>
<proteinExistence type="predicted"/>
<dbReference type="PANTHER" id="PTHR32305">
    <property type="match status" value="1"/>
</dbReference>
<dbReference type="Gene3D" id="2.180.10.10">
    <property type="entry name" value="RHS repeat-associated core"/>
    <property type="match status" value="1"/>
</dbReference>
<dbReference type="RefSeq" id="WP_148096072.1">
    <property type="nucleotide sequence ID" value="NZ_RQVR01000048.1"/>
</dbReference>
<protein>
    <submittedName>
        <fullName evidence="2">RHS repeat-associated core domain-containing protein</fullName>
    </submittedName>
</protein>
<evidence type="ECO:0000313" key="2">
    <source>
        <dbReference type="EMBL" id="RRJ87119.1"/>
    </source>
</evidence>
<dbReference type="NCBIfam" id="TIGR03696">
    <property type="entry name" value="Rhs_assc_core"/>
    <property type="match status" value="1"/>
</dbReference>
<dbReference type="InterPro" id="IPR022385">
    <property type="entry name" value="Rhs_assc_core"/>
</dbReference>
<dbReference type="AlphaFoldDB" id="A0A3P3W0A6"/>
<feature type="region of interest" description="Disordered" evidence="1">
    <location>
        <begin position="223"/>
        <end position="257"/>
    </location>
</feature>
<reference evidence="2 3" key="1">
    <citation type="submission" date="2018-11" db="EMBL/GenBank/DDBJ databases">
        <title>Flavobacterium sp. nov., YIM 102600 draft genome.</title>
        <authorList>
            <person name="Li G."/>
            <person name="Jiang Y."/>
        </authorList>
    </citation>
    <scope>NUCLEOTIDE SEQUENCE [LARGE SCALE GENOMIC DNA]</scope>
    <source>
        <strain evidence="2 3">YIM 102600</strain>
    </source>
</reference>
<comment type="caution">
    <text evidence="2">The sequence shown here is derived from an EMBL/GenBank/DDBJ whole genome shotgun (WGS) entry which is preliminary data.</text>
</comment>
<feature type="compositionally biased region" description="Basic and acidic residues" evidence="1">
    <location>
        <begin position="229"/>
        <end position="257"/>
    </location>
</feature>
<dbReference type="PANTHER" id="PTHR32305:SF15">
    <property type="entry name" value="PROTEIN RHSA-RELATED"/>
    <property type="match status" value="1"/>
</dbReference>
<evidence type="ECO:0000313" key="3">
    <source>
        <dbReference type="Proteomes" id="UP000271937"/>
    </source>
</evidence>